<keyword evidence="3 11" id="KW-1134">Transmembrane beta strand</keyword>
<evidence type="ECO:0000256" key="3">
    <source>
        <dbReference type="ARBA" id="ARBA00022452"/>
    </source>
</evidence>
<organism evidence="16 17">
    <name type="scientific">Thiomicrorhabdus xiamenensis</name>
    <dbReference type="NCBI Taxonomy" id="2739063"/>
    <lineage>
        <taxon>Bacteria</taxon>
        <taxon>Pseudomonadati</taxon>
        <taxon>Pseudomonadota</taxon>
        <taxon>Gammaproteobacteria</taxon>
        <taxon>Thiotrichales</taxon>
        <taxon>Piscirickettsiaceae</taxon>
        <taxon>Thiomicrorhabdus</taxon>
    </lineage>
</organism>
<keyword evidence="9 11" id="KW-0472">Membrane</keyword>
<evidence type="ECO:0000259" key="14">
    <source>
        <dbReference type="Pfam" id="PF00593"/>
    </source>
</evidence>
<dbReference type="InterPro" id="IPR012910">
    <property type="entry name" value="Plug_dom"/>
</dbReference>
<dbReference type="InterPro" id="IPR039426">
    <property type="entry name" value="TonB-dep_rcpt-like"/>
</dbReference>
<evidence type="ECO:0000256" key="4">
    <source>
        <dbReference type="ARBA" id="ARBA00022496"/>
    </source>
</evidence>
<evidence type="ECO:0000256" key="9">
    <source>
        <dbReference type="ARBA" id="ARBA00023136"/>
    </source>
</evidence>
<dbReference type="GO" id="GO:0006826">
    <property type="term" value="P:iron ion transport"/>
    <property type="evidence" value="ECO:0007669"/>
    <property type="project" value="UniProtKB-KW"/>
</dbReference>
<dbReference type="EMBL" id="CP054020">
    <property type="protein sequence ID" value="QKI88810.1"/>
    <property type="molecule type" value="Genomic_DNA"/>
</dbReference>
<keyword evidence="4" id="KW-0410">Iron transport</keyword>
<evidence type="ECO:0000313" key="16">
    <source>
        <dbReference type="EMBL" id="QKI88810.1"/>
    </source>
</evidence>
<keyword evidence="16" id="KW-0675">Receptor</keyword>
<accession>A0A7D4NQL7</accession>
<keyword evidence="6" id="KW-0408">Iron</keyword>
<feature type="domain" description="TonB-dependent receptor-like beta-barrel" evidence="14">
    <location>
        <begin position="234"/>
        <end position="633"/>
    </location>
</feature>
<dbReference type="GO" id="GO:0009279">
    <property type="term" value="C:cell outer membrane"/>
    <property type="evidence" value="ECO:0007669"/>
    <property type="project" value="UniProtKB-SubCell"/>
</dbReference>
<evidence type="ECO:0000256" key="5">
    <source>
        <dbReference type="ARBA" id="ARBA00022692"/>
    </source>
</evidence>
<feature type="domain" description="TonB-dependent receptor plug" evidence="15">
    <location>
        <begin position="38"/>
        <end position="144"/>
    </location>
</feature>
<dbReference type="InterPro" id="IPR000531">
    <property type="entry name" value="Beta-barrel_TonB"/>
</dbReference>
<protein>
    <submittedName>
        <fullName evidence="16">TonB-dependent receptor</fullName>
    </submittedName>
</protein>
<keyword evidence="10 11" id="KW-0998">Cell outer membrane</keyword>
<sequence>MQKKLLISALLSSLATSTMAAEELETVTVNADLRKTEVQDLAASVAIQTQSELQDQGATHFDDILLKTPNVNFSGETSRPRHIQIRGLGEREEYTGAPNASVGFAIDGIDYSGIGMASSLFDVKQVEVLKGPQNVRYGQSAIGGLILVESNDPTAYREGMVEASRASDNLTEVGLVQSGPLGSEPLAPQYRFSLFKHSSDGFRKNRTLERNDTNGKDEFTAKAALRLFPDDKTTVDLKLLHANYNNGYDMWATDNGYDVYSNQPGKDTLKTDGLSLKVASQANPNFTFMSKTSLAISKMEKSYDGDWNDSGAWDWFYQNFKERQTLDQEIRWTSTENSRLFNDSTDWLSGLYASSLNESNENTSYGTRSDFTHNKLAGFAQLDFHSTPKTTISTGLRVEHNKLDYDNQVNNFTPNETLWGAHLTYSYRYNETHTAYTGVTRGFKAGGFNADFAGEANEQYDSETLYNYEIGLKSNYRQFGLKTALVAFYMDRYDAQFDGYTAPDTDLDPWLFYTENFDRAQNYGLEGSFDWQAAANWKLYGSLGLIKTDVEGTSTNYYVVSGREQAHAPSYQLNLGFKYRNPTGFYAQADVTAVDSFYFDNVHNFQSDAYELVNARLGYETDEYEIYLWGKNLTDKTYAVRGFYFDMDYDETYDKFYGLGNPRQIGVTARVYF</sequence>
<feature type="signal peptide" evidence="13">
    <location>
        <begin position="1"/>
        <end position="20"/>
    </location>
</feature>
<dbReference type="PROSITE" id="PS52016">
    <property type="entry name" value="TONB_DEPENDENT_REC_3"/>
    <property type="match status" value="1"/>
</dbReference>
<dbReference type="AlphaFoldDB" id="A0A7D4NQL7"/>
<evidence type="ECO:0000256" key="13">
    <source>
        <dbReference type="SAM" id="SignalP"/>
    </source>
</evidence>
<evidence type="ECO:0000256" key="7">
    <source>
        <dbReference type="ARBA" id="ARBA00023065"/>
    </source>
</evidence>
<evidence type="ECO:0000256" key="10">
    <source>
        <dbReference type="ARBA" id="ARBA00023237"/>
    </source>
</evidence>
<keyword evidence="2 11" id="KW-0813">Transport</keyword>
<dbReference type="Pfam" id="PF00593">
    <property type="entry name" value="TonB_dep_Rec_b-barrel"/>
    <property type="match status" value="1"/>
</dbReference>
<evidence type="ECO:0000256" key="8">
    <source>
        <dbReference type="ARBA" id="ARBA00023077"/>
    </source>
</evidence>
<name>A0A7D4NQL7_9GAMM</name>
<comment type="subcellular location">
    <subcellularLocation>
        <location evidence="1 11">Cell outer membrane</location>
        <topology evidence="1 11">Multi-pass membrane protein</topology>
    </subcellularLocation>
</comment>
<evidence type="ECO:0000256" key="11">
    <source>
        <dbReference type="PROSITE-ProRule" id="PRU01360"/>
    </source>
</evidence>
<gene>
    <name evidence="16" type="ORF">HQN79_04125</name>
</gene>
<keyword evidence="7" id="KW-0406">Ion transport</keyword>
<dbReference type="Pfam" id="PF07715">
    <property type="entry name" value="Plug"/>
    <property type="match status" value="1"/>
</dbReference>
<dbReference type="PANTHER" id="PTHR32552:SF81">
    <property type="entry name" value="TONB-DEPENDENT OUTER MEMBRANE RECEPTOR"/>
    <property type="match status" value="1"/>
</dbReference>
<evidence type="ECO:0000259" key="15">
    <source>
        <dbReference type="Pfam" id="PF07715"/>
    </source>
</evidence>
<reference evidence="16 17" key="1">
    <citation type="submission" date="2020-05" db="EMBL/GenBank/DDBJ databases">
        <title>Thiomicrorhabdus sediminis sp.nov. and Thiomicrorhabdus xiamenensis sp.nov., novel sulfur-oxidizing bacteria isolated from coastal sediment.</title>
        <authorList>
            <person name="Liu X."/>
        </authorList>
    </citation>
    <scope>NUCLEOTIDE SEQUENCE [LARGE SCALE GENOMIC DNA]</scope>
    <source>
        <strain evidence="16 17">G2</strain>
    </source>
</reference>
<dbReference type="RefSeq" id="WP_173284423.1">
    <property type="nucleotide sequence ID" value="NZ_CP054020.1"/>
</dbReference>
<evidence type="ECO:0000313" key="17">
    <source>
        <dbReference type="Proteomes" id="UP000504724"/>
    </source>
</evidence>
<feature type="chain" id="PRO_5028935694" evidence="13">
    <location>
        <begin position="21"/>
        <end position="673"/>
    </location>
</feature>
<evidence type="ECO:0000256" key="6">
    <source>
        <dbReference type="ARBA" id="ARBA00023004"/>
    </source>
</evidence>
<comment type="similarity">
    <text evidence="11 12">Belongs to the TonB-dependent receptor family.</text>
</comment>
<keyword evidence="8 12" id="KW-0798">TonB box</keyword>
<dbReference type="Proteomes" id="UP000504724">
    <property type="component" value="Chromosome"/>
</dbReference>
<evidence type="ECO:0000256" key="2">
    <source>
        <dbReference type="ARBA" id="ARBA00022448"/>
    </source>
</evidence>
<dbReference type="SUPFAM" id="SSF56935">
    <property type="entry name" value="Porins"/>
    <property type="match status" value="1"/>
</dbReference>
<dbReference type="InterPro" id="IPR036942">
    <property type="entry name" value="Beta-barrel_TonB_sf"/>
</dbReference>
<proteinExistence type="inferred from homology"/>
<keyword evidence="5 11" id="KW-0812">Transmembrane</keyword>
<keyword evidence="13" id="KW-0732">Signal</keyword>
<dbReference type="KEGG" id="txa:HQN79_04125"/>
<keyword evidence="17" id="KW-1185">Reference proteome</keyword>
<dbReference type="Gene3D" id="2.40.170.20">
    <property type="entry name" value="TonB-dependent receptor, beta-barrel domain"/>
    <property type="match status" value="1"/>
</dbReference>
<dbReference type="PANTHER" id="PTHR32552">
    <property type="entry name" value="FERRICHROME IRON RECEPTOR-RELATED"/>
    <property type="match status" value="1"/>
</dbReference>
<evidence type="ECO:0000256" key="12">
    <source>
        <dbReference type="RuleBase" id="RU003357"/>
    </source>
</evidence>
<evidence type="ECO:0000256" key="1">
    <source>
        <dbReference type="ARBA" id="ARBA00004571"/>
    </source>
</evidence>